<organism evidence="2 3">
    <name type="scientific">Adhaeribacter aerolatus</name>
    <dbReference type="NCBI Taxonomy" id="670289"/>
    <lineage>
        <taxon>Bacteria</taxon>
        <taxon>Pseudomonadati</taxon>
        <taxon>Bacteroidota</taxon>
        <taxon>Cytophagia</taxon>
        <taxon>Cytophagales</taxon>
        <taxon>Hymenobacteraceae</taxon>
        <taxon>Adhaeribacter</taxon>
    </lineage>
</organism>
<reference evidence="2 3" key="1">
    <citation type="submission" date="2019-07" db="EMBL/GenBank/DDBJ databases">
        <title>Whole genome shotgun sequence of Adhaeribacter aerolatus NBRC 106133.</title>
        <authorList>
            <person name="Hosoyama A."/>
            <person name="Uohara A."/>
            <person name="Ohji S."/>
            <person name="Ichikawa N."/>
        </authorList>
    </citation>
    <scope>NUCLEOTIDE SEQUENCE [LARGE SCALE GENOMIC DNA]</scope>
    <source>
        <strain evidence="2 3">NBRC 106133</strain>
    </source>
</reference>
<dbReference type="InterPro" id="IPR009057">
    <property type="entry name" value="Homeodomain-like_sf"/>
</dbReference>
<dbReference type="Proteomes" id="UP000321532">
    <property type="component" value="Unassembled WGS sequence"/>
</dbReference>
<comment type="caution">
    <text evidence="2">The sequence shown here is derived from an EMBL/GenBank/DDBJ whole genome shotgun (WGS) entry which is preliminary data.</text>
</comment>
<evidence type="ECO:0000313" key="2">
    <source>
        <dbReference type="EMBL" id="GEO07492.1"/>
    </source>
</evidence>
<evidence type="ECO:0008006" key="4">
    <source>
        <dbReference type="Google" id="ProtNLM"/>
    </source>
</evidence>
<keyword evidence="1" id="KW-0175">Coiled coil</keyword>
<feature type="coiled-coil region" evidence="1">
    <location>
        <begin position="75"/>
        <end position="116"/>
    </location>
</feature>
<accession>A0A512B6B0</accession>
<dbReference type="AlphaFoldDB" id="A0A512B6B0"/>
<name>A0A512B6B0_9BACT</name>
<evidence type="ECO:0000313" key="3">
    <source>
        <dbReference type="Proteomes" id="UP000321532"/>
    </source>
</evidence>
<dbReference type="SUPFAM" id="SSF46689">
    <property type="entry name" value="Homeodomain-like"/>
    <property type="match status" value="1"/>
</dbReference>
<keyword evidence="3" id="KW-1185">Reference proteome</keyword>
<proteinExistence type="predicted"/>
<evidence type="ECO:0000256" key="1">
    <source>
        <dbReference type="SAM" id="Coils"/>
    </source>
</evidence>
<gene>
    <name evidence="2" type="ORF">AAE02nite_51560</name>
</gene>
<dbReference type="EMBL" id="BJYS01000079">
    <property type="protein sequence ID" value="GEO07492.1"/>
    <property type="molecule type" value="Genomic_DNA"/>
</dbReference>
<dbReference type="Gene3D" id="1.10.10.10">
    <property type="entry name" value="Winged helix-like DNA-binding domain superfamily/Winged helix DNA-binding domain"/>
    <property type="match status" value="1"/>
</dbReference>
<protein>
    <recommendedName>
        <fullName evidence="4">Transposase</fullName>
    </recommendedName>
</protein>
<sequence>MYKAMNKRKLKGNAKEAFSSLKKRKIVEEIRSGMLTIQQATKQYQVSVSLLQDWNRWYYQTRLLKYYRPKPSFLMKPSQTTVEQLKQELAEAQAQLAQLKLQNTALETMIKVAEQQYKIEIRKKYGSKRSRS</sequence>
<dbReference type="InterPro" id="IPR036388">
    <property type="entry name" value="WH-like_DNA-bd_sf"/>
</dbReference>